<dbReference type="NCBIfam" id="TIGR02595">
    <property type="entry name" value="PEP_CTERM"/>
    <property type="match status" value="1"/>
</dbReference>
<evidence type="ECO:0000313" key="3">
    <source>
        <dbReference type="EMBL" id="TRW16727.1"/>
    </source>
</evidence>
<evidence type="ECO:0000313" key="4">
    <source>
        <dbReference type="Proteomes" id="UP000317894"/>
    </source>
</evidence>
<dbReference type="Proteomes" id="UP000317894">
    <property type="component" value="Unassembled WGS sequence"/>
</dbReference>
<dbReference type="AlphaFoldDB" id="A0A552UES9"/>
<keyword evidence="4" id="KW-1185">Reference proteome</keyword>
<reference evidence="3 4" key="1">
    <citation type="submission" date="2019-07" db="EMBL/GenBank/DDBJ databases">
        <title>Novel species isolated from glacier.</title>
        <authorList>
            <person name="Liu Q."/>
            <person name="Xin Y.-H."/>
        </authorList>
    </citation>
    <scope>NUCLEOTIDE SEQUENCE [LARGE SCALE GENOMIC DNA]</scope>
    <source>
        <strain evidence="3 4">LB1R16</strain>
    </source>
</reference>
<dbReference type="EMBL" id="VJWA01000001">
    <property type="protein sequence ID" value="TRW16727.1"/>
    <property type="molecule type" value="Genomic_DNA"/>
</dbReference>
<protein>
    <submittedName>
        <fullName evidence="3">PEP-CTERM sorting domain-containing protein</fullName>
    </submittedName>
</protein>
<organism evidence="3 4">
    <name type="scientific">Glacieibacterium frigidum</name>
    <dbReference type="NCBI Taxonomy" id="2593303"/>
    <lineage>
        <taxon>Bacteria</taxon>
        <taxon>Pseudomonadati</taxon>
        <taxon>Pseudomonadota</taxon>
        <taxon>Alphaproteobacteria</taxon>
        <taxon>Sphingomonadales</taxon>
        <taxon>Sphingosinicellaceae</taxon>
        <taxon>Glacieibacterium</taxon>
    </lineage>
</organism>
<keyword evidence="1" id="KW-0732">Signal</keyword>
<sequence>MCFGSVCMRIKFAILAAALCLSSAAQAVTTLTFDADTACGLTACADGSVISQDYGDTADFNVTYATRAGVGATALIDPFVRFWSTDYGDLQGIAYASVEEGVTEIRIEPLGQRGLSFTAFDIAGWFRTNRNTSVHLFDLQYNPLEAYDVVAPGVGHERNEFVSYNVANGFILQIGPDAFNSGIDNLVFDTLDAVPGVPEPSSWLMMILGFAFTGLAVRRSGRAAARA</sequence>
<evidence type="ECO:0000259" key="2">
    <source>
        <dbReference type="Pfam" id="PF07589"/>
    </source>
</evidence>
<dbReference type="InterPro" id="IPR013424">
    <property type="entry name" value="Ice-binding_C"/>
</dbReference>
<accession>A0A552UES9</accession>
<feature type="chain" id="PRO_5022247092" evidence="1">
    <location>
        <begin position="28"/>
        <end position="227"/>
    </location>
</feature>
<dbReference type="OrthoDB" id="7571274at2"/>
<dbReference type="Pfam" id="PF07589">
    <property type="entry name" value="PEP-CTERM"/>
    <property type="match status" value="1"/>
</dbReference>
<feature type="signal peptide" evidence="1">
    <location>
        <begin position="1"/>
        <end position="27"/>
    </location>
</feature>
<evidence type="ECO:0000256" key="1">
    <source>
        <dbReference type="SAM" id="SignalP"/>
    </source>
</evidence>
<feature type="domain" description="Ice-binding protein C-terminal" evidence="2">
    <location>
        <begin position="197"/>
        <end position="219"/>
    </location>
</feature>
<name>A0A552UES9_9SPHN</name>
<comment type="caution">
    <text evidence="3">The sequence shown here is derived from an EMBL/GenBank/DDBJ whole genome shotgun (WGS) entry which is preliminary data.</text>
</comment>
<dbReference type="NCBIfam" id="NF035944">
    <property type="entry name" value="PEPxxWA-CTERM"/>
    <property type="match status" value="1"/>
</dbReference>
<proteinExistence type="predicted"/>
<gene>
    <name evidence="3" type="ORF">FMM06_00485</name>
</gene>